<accession>M2Y2T3</accession>
<dbReference type="EMBL" id="KB454501">
    <property type="protein sequence ID" value="EME30253.1"/>
    <property type="molecule type" value="Genomic_DNA"/>
</dbReference>
<dbReference type="RefSeq" id="XP_005706773.1">
    <property type="nucleotide sequence ID" value="XM_005706716.1"/>
</dbReference>
<dbReference type="KEGG" id="gsl:Gasu_24050"/>
<dbReference type="AlphaFoldDB" id="M2Y2T3"/>
<dbReference type="OrthoDB" id="8251209at2759"/>
<sequence>MNGDWIRLQNLEKLFSELLKDRPSLRKDEEDVLSLMEKLPKEEVLTMLTNSDSLVAFRCSCLLSDILTKGLYAILTEQREGLIGSEEMFKLRLESLFSSFAFLDLFVTVEPVFLYRLCRFYARVLDNMGRLLQEYSVTDSSPVSVVVLRLERLIWRQRDMLLFPHGETTTSVPYAFTAYLVLCRKWISFLTLLHSPYHSTHSLLNVPDFVRYANTHPVFYVRQRSWELLLELQKRHVEFSRVILEEACREENLPSLTTLFSEQDSGTLQMSSYFGYQADSVPSIPTKQMFLRYYILGLVSSLSDLSWNEALLHSTHLYFVERVDFILKQITFFLASWYAPPKSHSLEYYLVMLFTEQDDLMCMLFTKVLKLCRQSLNSEEQQHKKIPKLSLNIHPMVFCWLYQIDFDEYVLLDLINSSETEFLTFFVKYLNAILYTEPEDFLGNILEGDSGRFTSLLEKLSSVLERLQDKNLIPFCCEPLIRKMRQVLRHILPIASTRDKKQRSEFSDKVSPS</sequence>
<evidence type="ECO:0000313" key="3">
    <source>
        <dbReference type="Proteomes" id="UP000030680"/>
    </source>
</evidence>
<dbReference type="GeneID" id="17088995"/>
<evidence type="ECO:0000313" key="2">
    <source>
        <dbReference type="EMBL" id="EME30253.1"/>
    </source>
</evidence>
<dbReference type="Gramene" id="EME30253">
    <property type="protein sequence ID" value="EME30253"/>
    <property type="gene ID" value="Gasu_24050"/>
</dbReference>
<organism evidence="2 3">
    <name type="scientific">Galdieria sulphuraria</name>
    <name type="common">Red alga</name>
    <dbReference type="NCBI Taxonomy" id="130081"/>
    <lineage>
        <taxon>Eukaryota</taxon>
        <taxon>Rhodophyta</taxon>
        <taxon>Bangiophyceae</taxon>
        <taxon>Galdieriales</taxon>
        <taxon>Galdieriaceae</taxon>
        <taxon>Galdieria</taxon>
    </lineage>
</organism>
<keyword evidence="3" id="KW-1185">Reference proteome</keyword>
<name>M2Y2T3_GALSU</name>
<dbReference type="Proteomes" id="UP000030680">
    <property type="component" value="Unassembled WGS sequence"/>
</dbReference>
<protein>
    <recommendedName>
        <fullName evidence="1">Protein Lines N-terminal domain-containing protein</fullName>
    </recommendedName>
</protein>
<dbReference type="Pfam" id="PF14694">
    <property type="entry name" value="LINES_N"/>
    <property type="match status" value="1"/>
</dbReference>
<evidence type="ECO:0000259" key="1">
    <source>
        <dbReference type="Pfam" id="PF14694"/>
    </source>
</evidence>
<dbReference type="InterPro" id="IPR032794">
    <property type="entry name" value="LINES_N"/>
</dbReference>
<gene>
    <name evidence="2" type="ORF">Gasu_24050</name>
</gene>
<feature type="domain" description="Protein Lines N-terminal" evidence="1">
    <location>
        <begin position="271"/>
        <end position="432"/>
    </location>
</feature>
<proteinExistence type="predicted"/>
<reference evidence="3" key="1">
    <citation type="journal article" date="2013" name="Science">
        <title>Gene transfer from bacteria and archaea facilitated evolution of an extremophilic eukaryote.</title>
        <authorList>
            <person name="Schonknecht G."/>
            <person name="Chen W.H."/>
            <person name="Ternes C.M."/>
            <person name="Barbier G.G."/>
            <person name="Shrestha R.P."/>
            <person name="Stanke M."/>
            <person name="Brautigam A."/>
            <person name="Baker B.J."/>
            <person name="Banfield J.F."/>
            <person name="Garavito R.M."/>
            <person name="Carr K."/>
            <person name="Wilkerson C."/>
            <person name="Rensing S.A."/>
            <person name="Gagneul D."/>
            <person name="Dickenson N.E."/>
            <person name="Oesterhelt C."/>
            <person name="Lercher M.J."/>
            <person name="Weber A.P."/>
        </authorList>
    </citation>
    <scope>NUCLEOTIDE SEQUENCE [LARGE SCALE GENOMIC DNA]</scope>
    <source>
        <strain evidence="3">074W</strain>
    </source>
</reference>